<name>A0A0F6CK66_MYCGL</name>
<accession>A0A0F6CK66</accession>
<dbReference type="KEGG" id="mgz:GCW_01030"/>
<dbReference type="EMBL" id="CP006916">
    <property type="protein sequence ID" value="AHB99488.1"/>
    <property type="molecule type" value="Genomic_DNA"/>
</dbReference>
<reference evidence="3 4" key="1">
    <citation type="journal article" date="2011" name="PLoS ONE">
        <title>Core proteome of the minimal cell: comparative proteomics of three mollicute species.</title>
        <authorList>
            <person name="Fisunov G.Y."/>
            <person name="Alexeev D.G."/>
            <person name="Bazaleev N.A."/>
            <person name="Ladygina V.G."/>
            <person name="Galyamina M.A."/>
            <person name="Kondratov I.G."/>
            <person name="Zhukova N.A."/>
            <person name="Serebryakova M.V."/>
            <person name="Demina I.A."/>
            <person name="Govorun V.M."/>
        </authorList>
    </citation>
    <scope>NUCLEOTIDE SEQUENCE [LARGE SCALE GENOMIC DNA]</scope>
    <source>
        <strain evidence="3 4">S6</strain>
    </source>
</reference>
<dbReference type="RefSeq" id="WP_023893632.1">
    <property type="nucleotide sequence ID" value="NC_023030.2"/>
</dbReference>
<dbReference type="HOGENOM" id="CLU_289644_0_0_14"/>
<dbReference type="Proteomes" id="UP000018735">
    <property type="component" value="Chromosome"/>
</dbReference>
<evidence type="ECO:0000313" key="3">
    <source>
        <dbReference type="EMBL" id="AHB99488.1"/>
    </source>
</evidence>
<feature type="compositionally biased region" description="Pro residues" evidence="2">
    <location>
        <begin position="338"/>
        <end position="347"/>
    </location>
</feature>
<evidence type="ECO:0000256" key="1">
    <source>
        <dbReference type="SAM" id="Coils"/>
    </source>
</evidence>
<gene>
    <name evidence="3" type="primary">hlp3</name>
    <name evidence="3" type="ORF">GCW_01030</name>
</gene>
<feature type="region of interest" description="Disordered" evidence="2">
    <location>
        <begin position="854"/>
        <end position="878"/>
    </location>
</feature>
<dbReference type="eggNOG" id="COG0810">
    <property type="taxonomic scope" value="Bacteria"/>
</dbReference>
<evidence type="ECO:0000313" key="4">
    <source>
        <dbReference type="Proteomes" id="UP000018735"/>
    </source>
</evidence>
<feature type="compositionally biased region" description="Low complexity" evidence="2">
    <location>
        <begin position="867"/>
        <end position="878"/>
    </location>
</feature>
<sequence>MIMNPKIHNKILKNLAKLKKKTFTKYAAYDFNFAYDKNGNVYLVGVDNVTNQTFNLIKPVFKFLKKPLPAELYGMDQQPFYFVNNHHYIDALNSDTGEQELLRYNVIDQSLVNAQTNDLVDPAFYTDLEGYELDLSQYTGSLLDLSNEVISVEQQPVEQEEVNLTPEQVEEAEQVEQQPVDQQQVQQVDPNLNEQPVEGDNQNFTQQYYDQQLGYADQNADYGYDQQQYTQEQDYVDNTQQYDQAQDYVDPNQQYYDDQQQYDQQGYDQGYDQQYDQQGYDQGYDQQYEQQGYDQGYDQQQYDEQPTQQVEAVVEQIEPVIDEVVEEQQPVEVAKPAPTKPVRPKPQPGKKATNYAIKKPEPKPEVVKEEPIEPVVEKEEVVAVLEQVVDQPVEVKKEEPIPAPVVVADDEIKLASEQPVKKKINLDDLQQIPVVIKLPKFETPKLPEPKADSEQKEEVAVKVVEEPVENPQVQETKHHHALPKVKIEKRQEVELVPSKLDDHYDLIEEEEDDFFVDKFKFEDIKLSDLLVEQKPIEVNQPVQQPVVLEQSTPPVQAQPQSVEPKLEITKLEELVEIKTDNTESLNKLETLIDENKKIIDQFKQLKEEAKKSNSNINLEKVAKQLVDYLTNKLNEKTAALNKPEPSTPELNKVEQAKQKAVEQLVYERVVSQPREKVVQQPKEVVAKPYFEESDDLLRSVSNKPKQPTSELLDFLVQQVVDGEEDDLPPPTNFDKRPNQNVRQKLDEINQVETQGFNQTQFVPPQSLNQVETPNQRLFLEPEIQVQPQALYTASREHEQVQPKAQHQQPTTRIEREEVVNKLQREPLVPPTRVAYHSNREFDDLYQNHYEQRTARINPQDPYYDQGYEQPDPYQEQQPYPQEQYLDPRYQQQVDPRYQQEAYQEYNRPLPPNQEYGYYPPAYESRRDYQPYQPRRANYEVRRPLAYEFSKQPAPRRYQQLPNRYNEFDQSRQPAYPVHKGTLRTETNFLRFREGYGYDYDRPSTQYYLSNYDTYVREVRRPIRQLGMIEPVVEFRSRTLAPRRVARPTYGLRRVSRIPSLAPRGYNQQPRVRRVPVSRGYW</sequence>
<proteinExistence type="predicted"/>
<dbReference type="AlphaFoldDB" id="A0A0F6CK66"/>
<keyword evidence="1" id="KW-0175">Coiled coil</keyword>
<feature type="coiled-coil region" evidence="1">
    <location>
        <begin position="585"/>
        <end position="619"/>
    </location>
</feature>
<organism evidence="3 4">
    <name type="scientific">Mycoplasmoides gallisepticum S6</name>
    <dbReference type="NCBI Taxonomy" id="1006581"/>
    <lineage>
        <taxon>Bacteria</taxon>
        <taxon>Bacillati</taxon>
        <taxon>Mycoplasmatota</taxon>
        <taxon>Mycoplasmoidales</taxon>
        <taxon>Mycoplasmoidaceae</taxon>
        <taxon>Mycoplasmoides</taxon>
    </lineage>
</organism>
<evidence type="ECO:0000256" key="2">
    <source>
        <dbReference type="SAM" id="MobiDB-lite"/>
    </source>
</evidence>
<feature type="region of interest" description="Disordered" evidence="2">
    <location>
        <begin position="328"/>
        <end position="369"/>
    </location>
</feature>
<feature type="compositionally biased region" description="Basic and acidic residues" evidence="2">
    <location>
        <begin position="358"/>
        <end position="369"/>
    </location>
</feature>
<protein>
    <submittedName>
        <fullName evidence="3">Cytadherence high molecular weight protein 3</fullName>
    </submittedName>
</protein>